<evidence type="ECO:0000313" key="3">
    <source>
        <dbReference type="EMBL" id="SBW19205.1"/>
    </source>
</evidence>
<dbReference type="Pfam" id="PF03713">
    <property type="entry name" value="DUF305"/>
    <property type="match status" value="1"/>
</dbReference>
<name>A0A1C3NUX6_9ACTN</name>
<sequence length="180" mass="19347">MSAHHAQAVQMAMVEFRGGADTTQRSVAQDIALTQQREIGIMSAWLTRWRLPQVSTEPPMRWMHGSGHGSHGAETGHDAAHSGSTDGTAAGVPPDLSRMPGMATDTELTQLSRAQGRDLDLLFLTLMIRHHRGGITMAQQSAARAQESDVRALARAMVINQAVEIDQMQADLHALGAPPA</sequence>
<dbReference type="InterPro" id="IPR005183">
    <property type="entry name" value="DUF305_CopM-like"/>
</dbReference>
<dbReference type="EMBL" id="FLUV01000428">
    <property type="protein sequence ID" value="SBW19205.1"/>
    <property type="molecule type" value="Genomic_DNA"/>
</dbReference>
<reference evidence="4" key="1">
    <citation type="submission" date="2016-02" db="EMBL/GenBank/DDBJ databases">
        <authorList>
            <person name="Wibberg D."/>
        </authorList>
    </citation>
    <scope>NUCLEOTIDE SEQUENCE [LARGE SCALE GENOMIC DNA]</scope>
</reference>
<dbReference type="Proteomes" id="UP000199013">
    <property type="component" value="Unassembled WGS sequence"/>
</dbReference>
<evidence type="ECO:0000256" key="1">
    <source>
        <dbReference type="SAM" id="MobiDB-lite"/>
    </source>
</evidence>
<dbReference type="PANTHER" id="PTHR36933">
    <property type="entry name" value="SLL0788 PROTEIN"/>
    <property type="match status" value="1"/>
</dbReference>
<keyword evidence="4" id="KW-1185">Reference proteome</keyword>
<dbReference type="AlphaFoldDB" id="A0A1C3NUX6"/>
<evidence type="ECO:0000259" key="2">
    <source>
        <dbReference type="Pfam" id="PF03713"/>
    </source>
</evidence>
<feature type="domain" description="DUF305" evidence="2">
    <location>
        <begin position="1"/>
        <end position="170"/>
    </location>
</feature>
<dbReference type="PANTHER" id="PTHR36933:SF1">
    <property type="entry name" value="SLL0788 PROTEIN"/>
    <property type="match status" value="1"/>
</dbReference>
<accession>A0A1C3NUX6</accession>
<organism evidence="3 4">
    <name type="scientific">Candidatus Protofrankia californiensis</name>
    <dbReference type="NCBI Taxonomy" id="1839754"/>
    <lineage>
        <taxon>Bacteria</taxon>
        <taxon>Bacillati</taxon>
        <taxon>Actinomycetota</taxon>
        <taxon>Actinomycetes</taxon>
        <taxon>Frankiales</taxon>
        <taxon>Frankiaceae</taxon>
        <taxon>Protofrankia</taxon>
    </lineage>
</organism>
<dbReference type="Gene3D" id="1.20.1260.10">
    <property type="match status" value="1"/>
</dbReference>
<feature type="region of interest" description="Disordered" evidence="1">
    <location>
        <begin position="62"/>
        <end position="102"/>
    </location>
</feature>
<proteinExistence type="predicted"/>
<evidence type="ECO:0000313" key="4">
    <source>
        <dbReference type="Proteomes" id="UP000199013"/>
    </source>
</evidence>
<gene>
    <name evidence="3" type="ORF">FDG2_1037</name>
</gene>
<dbReference type="InterPro" id="IPR012347">
    <property type="entry name" value="Ferritin-like"/>
</dbReference>
<protein>
    <recommendedName>
        <fullName evidence="2">DUF305 domain-containing protein</fullName>
    </recommendedName>
</protein>